<dbReference type="AlphaFoldDB" id="E9HYJ6"/>
<dbReference type="InterPro" id="IPR043502">
    <property type="entry name" value="DNA/RNA_pol_sf"/>
</dbReference>
<gene>
    <name evidence="10" type="ORF">DAPPUDRAFT_335831</name>
</gene>
<evidence type="ECO:0000256" key="5">
    <source>
        <dbReference type="ARBA" id="ARBA00022705"/>
    </source>
</evidence>
<dbReference type="PANTHER" id="PTHR31511:SF12">
    <property type="entry name" value="RHO TERMINATION FACTOR N-TERMINAL DOMAIN-CONTAINING PROTEIN"/>
    <property type="match status" value="1"/>
</dbReference>
<dbReference type="EC" id="2.7.7.7" evidence="2"/>
<sequence length="886" mass="102547">MVVTCPHEDCKKTFSRNCSELKNHYEVDHLPSKKFKLLQSAFKKTIITYRYQYPETCKEFSLAQSSLLSKIQNVLLCEAAQKNICKVSLVLVAQMLMLDHVGETVTTAAIPFRSTNFLANASSPNSIRKNIIQSFNQQAAHLDEFIQNGSNWQFDRALVFDIEVAALRPVLSGSDECNVSDGEKEVNISNFINNRFLFNPSNKGMKCFLYCIAYFLYSDKLQKTSKKNESMQLKKYFKNFNTEKISFPISINGIKKFLKQNQHLDLKINILIRTKESDKEERIFPYEYGLGNGSKIANLLMIQNQIDDECAVNHFLLIKDVNKYLRRAYRNGKRKKSYQRAHFCLNCLNCFSSQKILDEHDRICSMNKPREELMPEKEKTKIFFKNLEKQHKLDYIAYLDFECVLPPEKNRCVNCHSIKCKCDASFTDILSKQEAIGYSFVVLNSDNKIVHEDTYVGKKAAEKFVEHILLQENIWIKNLLNNNNKMIMTPTDQLNFNNATNCYICCVNFDEKIFKCRDHNHLTSKYLGAACNSCNLRRRKPSTMKIFVHNGSRYDFHFIVSALGEFSDEIKSLKVLPFNGENFRTIGFNSFEFVDSLAFLQASLSELCTDLKEGGHDYEILKQTYLVKTNGKFDPKKYKMLLEKSFFPYEFCTSLRQMKRVKKLPDIKHFKSSLTETSITQNEHKFAQKVWKMFDCKNLLDYAKIYNKIDTILLAEVFQKFRQDMHRFSGLDPAHYISLPSYSYDSMLKLTECEIELPTDINMVQFLESGKRGGVAFIGTRELKPSSKADSESEIVYLDANNLYGHAQMMKLPLSGFQWMTEDEISNFDILSIDLDGSTGYFVECDLHYPKKLHNKHANLPLAPEVMEISFDNLSPYAKNALLQSD</sequence>
<dbReference type="GO" id="GO:0000166">
    <property type="term" value="F:nucleotide binding"/>
    <property type="evidence" value="ECO:0007669"/>
    <property type="project" value="InterPro"/>
</dbReference>
<dbReference type="SUPFAM" id="SSF56672">
    <property type="entry name" value="DNA/RNA polymerases"/>
    <property type="match status" value="1"/>
</dbReference>
<dbReference type="PhylomeDB" id="E9HYJ6"/>
<keyword evidence="6" id="KW-0239">DNA-directed DNA polymerase</keyword>
<feature type="non-terminal residue" evidence="10">
    <location>
        <position position="886"/>
    </location>
</feature>
<evidence type="ECO:0000313" key="10">
    <source>
        <dbReference type="EMBL" id="EFX63184.1"/>
    </source>
</evidence>
<dbReference type="InParanoid" id="E9HYJ6"/>
<dbReference type="PANTHER" id="PTHR31511">
    <property type="entry name" value="PROTEIN CBG23764"/>
    <property type="match status" value="1"/>
</dbReference>
<evidence type="ECO:0000259" key="9">
    <source>
        <dbReference type="Pfam" id="PF03175"/>
    </source>
</evidence>
<dbReference type="Proteomes" id="UP000000305">
    <property type="component" value="Unassembled WGS sequence"/>
</dbReference>
<keyword evidence="7" id="KW-0238">DNA-binding</keyword>
<dbReference type="HOGENOM" id="CLU_002028_2_2_1"/>
<dbReference type="EMBL" id="GL733175">
    <property type="protein sequence ID" value="EFX63184.1"/>
    <property type="molecule type" value="Genomic_DNA"/>
</dbReference>
<dbReference type="GO" id="GO:0003677">
    <property type="term" value="F:DNA binding"/>
    <property type="evidence" value="ECO:0007669"/>
    <property type="project" value="UniProtKB-KW"/>
</dbReference>
<evidence type="ECO:0000256" key="4">
    <source>
        <dbReference type="ARBA" id="ARBA00022695"/>
    </source>
</evidence>
<comment type="catalytic activity">
    <reaction evidence="8">
        <text>DNA(n) + a 2'-deoxyribonucleoside 5'-triphosphate = DNA(n+1) + diphosphate</text>
        <dbReference type="Rhea" id="RHEA:22508"/>
        <dbReference type="Rhea" id="RHEA-COMP:17339"/>
        <dbReference type="Rhea" id="RHEA-COMP:17340"/>
        <dbReference type="ChEBI" id="CHEBI:33019"/>
        <dbReference type="ChEBI" id="CHEBI:61560"/>
        <dbReference type="ChEBI" id="CHEBI:173112"/>
        <dbReference type="EC" id="2.7.7.7"/>
    </reaction>
</comment>
<comment type="similarity">
    <text evidence="1">Belongs to the DNA polymerase type-B family.</text>
</comment>
<proteinExistence type="inferred from homology"/>
<dbReference type="InterPro" id="IPR004868">
    <property type="entry name" value="DNA-dir_DNA_pol_B_mt/vir"/>
</dbReference>
<accession>E9HYJ6</accession>
<dbReference type="GO" id="GO:0006260">
    <property type="term" value="P:DNA replication"/>
    <property type="evidence" value="ECO:0007669"/>
    <property type="project" value="UniProtKB-KW"/>
</dbReference>
<evidence type="ECO:0000256" key="8">
    <source>
        <dbReference type="ARBA" id="ARBA00049244"/>
    </source>
</evidence>
<evidence type="ECO:0000256" key="3">
    <source>
        <dbReference type="ARBA" id="ARBA00022679"/>
    </source>
</evidence>
<keyword evidence="3" id="KW-0808">Transferase</keyword>
<keyword evidence="4" id="KW-0548">Nucleotidyltransferase</keyword>
<dbReference type="OrthoDB" id="6364503at2759"/>
<dbReference type="InterPro" id="IPR012337">
    <property type="entry name" value="RNaseH-like_sf"/>
</dbReference>
<evidence type="ECO:0000256" key="2">
    <source>
        <dbReference type="ARBA" id="ARBA00012417"/>
    </source>
</evidence>
<dbReference type="GO" id="GO:0042575">
    <property type="term" value="C:DNA polymerase complex"/>
    <property type="evidence" value="ECO:0007669"/>
    <property type="project" value="UniProtKB-ARBA"/>
</dbReference>
<dbReference type="KEGG" id="dpx:DAPPUDRAFT_335831"/>
<keyword evidence="5" id="KW-0235">DNA replication</keyword>
<evidence type="ECO:0000256" key="7">
    <source>
        <dbReference type="ARBA" id="ARBA00023125"/>
    </source>
</evidence>
<evidence type="ECO:0000256" key="1">
    <source>
        <dbReference type="ARBA" id="ARBA00005755"/>
    </source>
</evidence>
<protein>
    <recommendedName>
        <fullName evidence="2">DNA-directed DNA polymerase</fullName>
        <ecNumber evidence="2">2.7.7.7</ecNumber>
    </recommendedName>
</protein>
<dbReference type="OMA" id="NICHICE"/>
<keyword evidence="11" id="KW-1185">Reference proteome</keyword>
<dbReference type="STRING" id="6669.E9HYJ6"/>
<name>E9HYJ6_DAPPU</name>
<dbReference type="GO" id="GO:0003887">
    <property type="term" value="F:DNA-directed DNA polymerase activity"/>
    <property type="evidence" value="ECO:0007669"/>
    <property type="project" value="UniProtKB-KW"/>
</dbReference>
<dbReference type="SUPFAM" id="SSF53098">
    <property type="entry name" value="Ribonuclease H-like"/>
    <property type="match status" value="1"/>
</dbReference>
<dbReference type="eggNOG" id="ENOG502QT5H">
    <property type="taxonomic scope" value="Eukaryota"/>
</dbReference>
<reference evidence="10 11" key="1">
    <citation type="journal article" date="2011" name="Science">
        <title>The ecoresponsive genome of Daphnia pulex.</title>
        <authorList>
            <person name="Colbourne J.K."/>
            <person name="Pfrender M.E."/>
            <person name="Gilbert D."/>
            <person name="Thomas W.K."/>
            <person name="Tucker A."/>
            <person name="Oakley T.H."/>
            <person name="Tokishita S."/>
            <person name="Aerts A."/>
            <person name="Arnold G.J."/>
            <person name="Basu M.K."/>
            <person name="Bauer D.J."/>
            <person name="Caceres C.E."/>
            <person name="Carmel L."/>
            <person name="Casola C."/>
            <person name="Choi J.H."/>
            <person name="Detter J.C."/>
            <person name="Dong Q."/>
            <person name="Dusheyko S."/>
            <person name="Eads B.D."/>
            <person name="Frohlich T."/>
            <person name="Geiler-Samerotte K.A."/>
            <person name="Gerlach D."/>
            <person name="Hatcher P."/>
            <person name="Jogdeo S."/>
            <person name="Krijgsveld J."/>
            <person name="Kriventseva E.V."/>
            <person name="Kultz D."/>
            <person name="Laforsch C."/>
            <person name="Lindquist E."/>
            <person name="Lopez J."/>
            <person name="Manak J.R."/>
            <person name="Muller J."/>
            <person name="Pangilinan J."/>
            <person name="Patwardhan R.P."/>
            <person name="Pitluck S."/>
            <person name="Pritham E.J."/>
            <person name="Rechtsteiner A."/>
            <person name="Rho M."/>
            <person name="Rogozin I.B."/>
            <person name="Sakarya O."/>
            <person name="Salamov A."/>
            <person name="Schaack S."/>
            <person name="Shapiro H."/>
            <person name="Shiga Y."/>
            <person name="Skalitzky C."/>
            <person name="Smith Z."/>
            <person name="Souvorov A."/>
            <person name="Sung W."/>
            <person name="Tang Z."/>
            <person name="Tsuchiya D."/>
            <person name="Tu H."/>
            <person name="Vos H."/>
            <person name="Wang M."/>
            <person name="Wolf Y.I."/>
            <person name="Yamagata H."/>
            <person name="Yamada T."/>
            <person name="Ye Y."/>
            <person name="Shaw J.R."/>
            <person name="Andrews J."/>
            <person name="Crease T.J."/>
            <person name="Tang H."/>
            <person name="Lucas S.M."/>
            <person name="Robertson H.M."/>
            <person name="Bork P."/>
            <person name="Koonin E.V."/>
            <person name="Zdobnov E.M."/>
            <person name="Grigoriev I.V."/>
            <person name="Lynch M."/>
            <person name="Boore J.L."/>
        </authorList>
    </citation>
    <scope>NUCLEOTIDE SEQUENCE [LARGE SCALE GENOMIC DNA]</scope>
</reference>
<dbReference type="Pfam" id="PF03175">
    <property type="entry name" value="DNA_pol_B_2"/>
    <property type="match status" value="1"/>
</dbReference>
<evidence type="ECO:0000313" key="11">
    <source>
        <dbReference type="Proteomes" id="UP000000305"/>
    </source>
</evidence>
<feature type="domain" description="DNA-directed DNA polymerase family B mitochondria/virus" evidence="9">
    <location>
        <begin position="537"/>
        <end position="866"/>
    </location>
</feature>
<evidence type="ECO:0000256" key="6">
    <source>
        <dbReference type="ARBA" id="ARBA00022932"/>
    </source>
</evidence>
<organism evidence="10 11">
    <name type="scientific">Daphnia pulex</name>
    <name type="common">Water flea</name>
    <dbReference type="NCBI Taxonomy" id="6669"/>
    <lineage>
        <taxon>Eukaryota</taxon>
        <taxon>Metazoa</taxon>
        <taxon>Ecdysozoa</taxon>
        <taxon>Arthropoda</taxon>
        <taxon>Crustacea</taxon>
        <taxon>Branchiopoda</taxon>
        <taxon>Diplostraca</taxon>
        <taxon>Cladocera</taxon>
        <taxon>Anomopoda</taxon>
        <taxon>Daphniidae</taxon>
        <taxon>Daphnia</taxon>
    </lineage>
</organism>